<keyword evidence="4" id="KW-0443">Lipid metabolism</keyword>
<dbReference type="Gene3D" id="3.50.50.60">
    <property type="entry name" value="FAD/NAD(P)-binding domain"/>
    <property type="match status" value="1"/>
</dbReference>
<sequence length="393" mass="42751">MFKSKYDVVVVGGGPSGSMAAWEAAKGGASVCMLEKDRDIGYPVRCGEAAGESGLKQFVDIKDSWVAERITGAKLGSPSGKLVDVEFKSETGFILNRRVFDYDLSRYAANAGAEVYTKAYVKNISNANGQVNGVVLDYLGEEKEILAKIVIGADGLTSRVGRWAGLKTQVRMKDMESAVQYSVSNIDIEPNKMIMYVGKNHAPGGYLWVFPKGDKFANIGIGISGKYSKHKSAKKFLDEFMEREYPDAAILTTMCGGVPCGKPMRNPVTDGLMLVGDAAHQINPMTGGGIVSGMKAGWIAGQVAAEAIIKENYSVKMLNNYSDAMWKAFGKNYERFYKIKEAVHNLSDEDLDYIAEQVLSIPHNKRTLSSVFKAAVFKKPALIIDVLKVFAGV</sequence>
<dbReference type="Gene3D" id="3.30.9.10">
    <property type="entry name" value="D-Amino Acid Oxidase, subunit A, domain 2"/>
    <property type="match status" value="1"/>
</dbReference>
<keyword evidence="5" id="KW-0594">Phospholipid biosynthesis</keyword>
<dbReference type="PRINTS" id="PR00420">
    <property type="entry name" value="RNGMNOXGNASE"/>
</dbReference>
<dbReference type="InterPro" id="IPR011777">
    <property type="entry name" value="Geranylgeranyl_Rdtase_fam"/>
</dbReference>
<dbReference type="PANTHER" id="PTHR42685">
    <property type="entry name" value="GERANYLGERANYL DIPHOSPHATE REDUCTASE"/>
    <property type="match status" value="1"/>
</dbReference>
<dbReference type="InterPro" id="IPR036188">
    <property type="entry name" value="FAD/NAD-bd_sf"/>
</dbReference>
<dbReference type="InterPro" id="IPR050407">
    <property type="entry name" value="Geranylgeranyl_reductase"/>
</dbReference>
<evidence type="ECO:0000256" key="6">
    <source>
        <dbReference type="ARBA" id="ARBA00023264"/>
    </source>
</evidence>
<dbReference type="Pfam" id="PF22578">
    <property type="entry name" value="GGR_cat"/>
    <property type="match status" value="1"/>
</dbReference>
<evidence type="ECO:0000256" key="2">
    <source>
        <dbReference type="ARBA" id="ARBA00022630"/>
    </source>
</evidence>
<dbReference type="PANTHER" id="PTHR42685:SF18">
    <property type="entry name" value="DIGERANYLGERANYLGLYCEROPHOSPHOLIPID REDUCTASE"/>
    <property type="match status" value="1"/>
</dbReference>
<keyword evidence="6" id="KW-1208">Phospholipid metabolism</keyword>
<keyword evidence="1" id="KW-0444">Lipid biosynthesis</keyword>
<evidence type="ECO:0000259" key="7">
    <source>
        <dbReference type="Pfam" id="PF01266"/>
    </source>
</evidence>
<dbReference type="GO" id="GO:0008654">
    <property type="term" value="P:phospholipid biosynthetic process"/>
    <property type="evidence" value="ECO:0007669"/>
    <property type="project" value="UniProtKB-KW"/>
</dbReference>
<evidence type="ECO:0000313" key="9">
    <source>
        <dbReference type="EMBL" id="SVA10661.1"/>
    </source>
</evidence>
<evidence type="ECO:0000259" key="8">
    <source>
        <dbReference type="Pfam" id="PF22578"/>
    </source>
</evidence>
<evidence type="ECO:0000256" key="1">
    <source>
        <dbReference type="ARBA" id="ARBA00022516"/>
    </source>
</evidence>
<gene>
    <name evidence="9" type="ORF">METZ01_LOCUS63515</name>
</gene>
<evidence type="ECO:0000256" key="4">
    <source>
        <dbReference type="ARBA" id="ARBA00023098"/>
    </source>
</evidence>
<evidence type="ECO:0000256" key="3">
    <source>
        <dbReference type="ARBA" id="ARBA00023002"/>
    </source>
</evidence>
<feature type="domain" description="Digeranylgeranylglycerophospholipid reductase catalytic" evidence="8">
    <location>
        <begin position="174"/>
        <end position="258"/>
    </location>
</feature>
<name>A0A381T519_9ZZZZ</name>
<dbReference type="Pfam" id="PF01266">
    <property type="entry name" value="DAO"/>
    <property type="match status" value="1"/>
</dbReference>
<accession>A0A381T519</accession>
<protein>
    <submittedName>
        <fullName evidence="9">Uncharacterized protein</fullName>
    </submittedName>
</protein>
<feature type="domain" description="FAD dependent oxidoreductase" evidence="7">
    <location>
        <begin position="7"/>
        <end position="41"/>
    </location>
</feature>
<keyword evidence="3" id="KW-0560">Oxidoreductase</keyword>
<dbReference type="InterPro" id="IPR006076">
    <property type="entry name" value="FAD-dep_OxRdtase"/>
</dbReference>
<dbReference type="EMBL" id="UINC01003960">
    <property type="protein sequence ID" value="SVA10661.1"/>
    <property type="molecule type" value="Genomic_DNA"/>
</dbReference>
<evidence type="ECO:0000256" key="5">
    <source>
        <dbReference type="ARBA" id="ARBA00023209"/>
    </source>
</evidence>
<dbReference type="SUPFAM" id="SSF51905">
    <property type="entry name" value="FAD/NAD(P)-binding domain"/>
    <property type="match status" value="1"/>
</dbReference>
<dbReference type="GO" id="GO:0016628">
    <property type="term" value="F:oxidoreductase activity, acting on the CH-CH group of donors, NAD or NADP as acceptor"/>
    <property type="evidence" value="ECO:0007669"/>
    <property type="project" value="InterPro"/>
</dbReference>
<proteinExistence type="predicted"/>
<reference evidence="9" key="1">
    <citation type="submission" date="2018-05" db="EMBL/GenBank/DDBJ databases">
        <authorList>
            <person name="Lanie J.A."/>
            <person name="Ng W.-L."/>
            <person name="Kazmierczak K.M."/>
            <person name="Andrzejewski T.M."/>
            <person name="Davidsen T.M."/>
            <person name="Wayne K.J."/>
            <person name="Tettelin H."/>
            <person name="Glass J.I."/>
            <person name="Rusch D."/>
            <person name="Podicherti R."/>
            <person name="Tsui H.-C.T."/>
            <person name="Winkler M.E."/>
        </authorList>
    </citation>
    <scope>NUCLEOTIDE SEQUENCE</scope>
</reference>
<dbReference type="InterPro" id="IPR054715">
    <property type="entry name" value="GGR_cat"/>
</dbReference>
<dbReference type="NCBIfam" id="TIGR02032">
    <property type="entry name" value="GG-red-SF"/>
    <property type="match status" value="1"/>
</dbReference>
<organism evidence="9">
    <name type="scientific">marine metagenome</name>
    <dbReference type="NCBI Taxonomy" id="408172"/>
    <lineage>
        <taxon>unclassified sequences</taxon>
        <taxon>metagenomes</taxon>
        <taxon>ecological metagenomes</taxon>
    </lineage>
</organism>
<keyword evidence="2" id="KW-0285">Flavoprotein</keyword>
<dbReference type="AlphaFoldDB" id="A0A381T519"/>